<evidence type="ECO:0000313" key="2">
    <source>
        <dbReference type="Proteomes" id="UP000423413"/>
    </source>
</evidence>
<sequence>MANHVYQVVDDAGDVDVCETPPKPAGCLPFGTDECGSDIADASKVEL</sequence>
<organism evidence="1 2">
    <name type="scientific">Pseudomonas coronafaciens pv. coronafaciens</name>
    <dbReference type="NCBI Taxonomy" id="235275"/>
    <lineage>
        <taxon>Bacteria</taxon>
        <taxon>Pseudomonadati</taxon>
        <taxon>Pseudomonadota</taxon>
        <taxon>Gammaproteobacteria</taxon>
        <taxon>Pseudomonadales</taxon>
        <taxon>Pseudomonadaceae</taxon>
        <taxon>Pseudomonas</taxon>
        <taxon>Pseudomonas coronafaciens</taxon>
    </lineage>
</organism>
<dbReference type="AlphaFoldDB" id="A0AAE6QDG8"/>
<reference evidence="1 2" key="1">
    <citation type="submission" date="2019-11" db="EMBL/GenBank/DDBJ databases">
        <title>Complete genome sequence of Pseudomonas syringae pv. coronafaciens isolate B19001 originated in imported oat cereal.</title>
        <authorList>
            <person name="Kim S.M."/>
            <person name="Lee B.C."/>
            <person name="Seo S.J."/>
            <person name="Lee J.E."/>
            <person name="Choi N.J."/>
            <person name="Park J.H."/>
        </authorList>
    </citation>
    <scope>NUCLEOTIDE SEQUENCE [LARGE SCALE GENOMIC DNA]</scope>
    <source>
        <strain evidence="1 2">B19001</strain>
    </source>
</reference>
<name>A0AAE6QDG8_9PSED</name>
<gene>
    <name evidence="1" type="ORF">GMO17_01355</name>
</gene>
<evidence type="ECO:0000313" key="1">
    <source>
        <dbReference type="EMBL" id="QGT79912.1"/>
    </source>
</evidence>
<dbReference type="EMBL" id="CP046441">
    <property type="protein sequence ID" value="QGT79912.1"/>
    <property type="molecule type" value="Genomic_DNA"/>
</dbReference>
<dbReference type="Proteomes" id="UP000423413">
    <property type="component" value="Chromosome"/>
</dbReference>
<proteinExistence type="predicted"/>
<accession>A0AAE6QDG8</accession>
<protein>
    <submittedName>
        <fullName evidence="1">Uncharacterized protein</fullName>
    </submittedName>
</protein>